<reference evidence="2" key="1">
    <citation type="journal article" date="2019" name="Int. J. Syst. Evol. Microbiol.">
        <title>The Global Catalogue of Microorganisms (GCM) 10K type strain sequencing project: providing services to taxonomists for standard genome sequencing and annotation.</title>
        <authorList>
            <consortium name="The Broad Institute Genomics Platform"/>
            <consortium name="The Broad Institute Genome Sequencing Center for Infectious Disease"/>
            <person name="Wu L."/>
            <person name="Ma J."/>
        </authorList>
    </citation>
    <scope>NUCLEOTIDE SEQUENCE [LARGE SCALE GENOMIC DNA]</scope>
    <source>
        <strain evidence="2">CGMCC 4.7426</strain>
    </source>
</reference>
<organism evidence="1 2">
    <name type="scientific">Virgibacillus kekensis</name>
    <dbReference type="NCBI Taxonomy" id="202261"/>
    <lineage>
        <taxon>Bacteria</taxon>
        <taxon>Bacillati</taxon>
        <taxon>Bacillota</taxon>
        <taxon>Bacilli</taxon>
        <taxon>Bacillales</taxon>
        <taxon>Bacillaceae</taxon>
        <taxon>Virgibacillus</taxon>
    </lineage>
</organism>
<sequence length="215" mass="24715">MVKNWEAALKQILETYNQSNQNIDWILVGSIGSVLQGCTFSPNDIDLYTKNVEGVHQFAELLDGFSLERKSPYDHNDINWLSSKEEKTFTQTFSWGFSWTKGRWVIKGAEVEVVSISESAGIPDSFDGDGIWEGGKYIWDLAKKVRIGEYEIPVVPLEIQLESNLRRERFERADEICRVLLQNGYDSDMLKKALSTFNMNYFNQYTEKNSGEAEQ</sequence>
<protein>
    <submittedName>
        <fullName evidence="1">Uncharacterized protein</fullName>
    </submittedName>
</protein>
<dbReference type="Proteomes" id="UP001595989">
    <property type="component" value="Unassembled WGS sequence"/>
</dbReference>
<accession>A0ABV9DHT6</accession>
<name>A0ABV9DHT6_9BACI</name>
<dbReference type="SUPFAM" id="SSF81301">
    <property type="entry name" value="Nucleotidyltransferase"/>
    <property type="match status" value="1"/>
</dbReference>
<evidence type="ECO:0000313" key="1">
    <source>
        <dbReference type="EMBL" id="MFC4558404.1"/>
    </source>
</evidence>
<comment type="caution">
    <text evidence="1">The sequence shown here is derived from an EMBL/GenBank/DDBJ whole genome shotgun (WGS) entry which is preliminary data.</text>
</comment>
<dbReference type="RefSeq" id="WP_390295087.1">
    <property type="nucleotide sequence ID" value="NZ_JBHSFU010000004.1"/>
</dbReference>
<proteinExistence type="predicted"/>
<gene>
    <name evidence="1" type="ORF">ACFO3D_09285</name>
</gene>
<dbReference type="InterPro" id="IPR043519">
    <property type="entry name" value="NT_sf"/>
</dbReference>
<dbReference type="Gene3D" id="3.30.460.40">
    <property type="match status" value="1"/>
</dbReference>
<keyword evidence="2" id="KW-1185">Reference proteome</keyword>
<evidence type="ECO:0000313" key="2">
    <source>
        <dbReference type="Proteomes" id="UP001595989"/>
    </source>
</evidence>
<dbReference type="EMBL" id="JBHSFU010000004">
    <property type="protein sequence ID" value="MFC4558404.1"/>
    <property type="molecule type" value="Genomic_DNA"/>
</dbReference>